<dbReference type="Proteomes" id="UP000015961">
    <property type="component" value="Unassembled WGS sequence"/>
</dbReference>
<dbReference type="PATRIC" id="fig|1140003.3.peg.2086"/>
<protein>
    <recommendedName>
        <fullName evidence="2">Prepilin peptidase A24 N-terminal domain-containing protein</fullName>
    </recommendedName>
</protein>
<feature type="transmembrane region" description="Helical" evidence="1">
    <location>
        <begin position="207"/>
        <end position="226"/>
    </location>
</feature>
<dbReference type="GO" id="GO:0004190">
    <property type="term" value="F:aspartic-type endopeptidase activity"/>
    <property type="evidence" value="ECO:0007669"/>
    <property type="project" value="TreeGrafter"/>
</dbReference>
<organism evidence="3 4">
    <name type="scientific">Enterococcus sulfureus ATCC 49903</name>
    <dbReference type="NCBI Taxonomy" id="1140003"/>
    <lineage>
        <taxon>Bacteria</taxon>
        <taxon>Bacillati</taxon>
        <taxon>Bacillota</taxon>
        <taxon>Bacilli</taxon>
        <taxon>Lactobacillales</taxon>
        <taxon>Enterococcaceae</taxon>
        <taxon>Enterococcus</taxon>
    </lineage>
</organism>
<dbReference type="InterPro" id="IPR010627">
    <property type="entry name" value="Prepilin_pept_A24_N"/>
</dbReference>
<evidence type="ECO:0000256" key="1">
    <source>
        <dbReference type="SAM" id="Phobius"/>
    </source>
</evidence>
<dbReference type="eggNOG" id="COG1989">
    <property type="taxonomic scope" value="Bacteria"/>
</dbReference>
<feature type="domain" description="Prepilin peptidase A24 N-terminal" evidence="2">
    <location>
        <begin position="4"/>
        <end position="84"/>
    </location>
</feature>
<dbReference type="PANTHER" id="PTHR30487">
    <property type="entry name" value="TYPE 4 PREPILIN-LIKE PROTEINS LEADER PEPTIDE-PROCESSING ENZYME"/>
    <property type="match status" value="1"/>
</dbReference>
<feature type="transmembrane region" description="Helical" evidence="1">
    <location>
        <begin position="68"/>
        <end position="88"/>
    </location>
</feature>
<name>S0P656_9ENTE</name>
<reference evidence="3 4" key="1">
    <citation type="submission" date="2013-03" db="EMBL/GenBank/DDBJ databases">
        <title>The Genome Sequence of Enterococcus sulfureus ATCC_49903 (PacBio/Illumina hybrid assembly).</title>
        <authorList>
            <consortium name="The Broad Institute Genomics Platform"/>
            <consortium name="The Broad Institute Genome Sequencing Center for Infectious Disease"/>
            <person name="Earl A."/>
            <person name="Russ C."/>
            <person name="Gilmore M."/>
            <person name="Surin D."/>
            <person name="Walker B."/>
            <person name="Young S."/>
            <person name="Zeng Q."/>
            <person name="Gargeya S."/>
            <person name="Fitzgerald M."/>
            <person name="Haas B."/>
            <person name="Abouelleil A."/>
            <person name="Allen A.W."/>
            <person name="Alvarado L."/>
            <person name="Arachchi H.M."/>
            <person name="Berlin A.M."/>
            <person name="Chapman S.B."/>
            <person name="Gainer-Dewar J."/>
            <person name="Goldberg J."/>
            <person name="Griggs A."/>
            <person name="Gujja S."/>
            <person name="Hansen M."/>
            <person name="Howarth C."/>
            <person name="Imamovic A."/>
            <person name="Ireland A."/>
            <person name="Larimer J."/>
            <person name="McCowan C."/>
            <person name="Murphy C."/>
            <person name="Pearson M."/>
            <person name="Poon T.W."/>
            <person name="Priest M."/>
            <person name="Roberts A."/>
            <person name="Saif S."/>
            <person name="Shea T."/>
            <person name="Sisk P."/>
            <person name="Sykes S."/>
            <person name="Wortman J."/>
            <person name="Nusbaum C."/>
            <person name="Birren B."/>
        </authorList>
    </citation>
    <scope>NUCLEOTIDE SEQUENCE [LARGE SCALE GENOMIC DNA]</scope>
    <source>
        <strain evidence="3 4">ATCC 49903</strain>
    </source>
</reference>
<feature type="transmembrane region" description="Helical" evidence="1">
    <location>
        <begin position="127"/>
        <end position="153"/>
    </location>
</feature>
<sequence length="227" mass="26617">MLFVIGACLGSFFCVFAERMPLRENFWSTRSQCPHCKQTLRFYELIPLISFTFLKGKCSRCKIKIPKLYVVAECCYGLLLFSMVHYAHHFGFHLSSIVIWLTSAFVLSLIDMFYYEIDTWLLYAMTLVLWINLFLTHAHFHVATALVCILIYFLGQHWSFIGSADLFLALSWFSWLTFDQLYLLLWSASLLGVFYYYWSTSVLKKNIVAIPFVPFLSFGLLLSLWIY</sequence>
<gene>
    <name evidence="3" type="ORF">I573_01169</name>
</gene>
<dbReference type="OrthoDB" id="9789291at2"/>
<dbReference type="EMBL" id="ASWO01000004">
    <property type="protein sequence ID" value="EOT84268.1"/>
    <property type="molecule type" value="Genomic_DNA"/>
</dbReference>
<dbReference type="AlphaFoldDB" id="S0P656"/>
<keyword evidence="4" id="KW-1185">Reference proteome</keyword>
<dbReference type="GO" id="GO:0006465">
    <property type="term" value="P:signal peptide processing"/>
    <property type="evidence" value="ECO:0007669"/>
    <property type="project" value="TreeGrafter"/>
</dbReference>
<proteinExistence type="predicted"/>
<evidence type="ECO:0000259" key="2">
    <source>
        <dbReference type="Pfam" id="PF06750"/>
    </source>
</evidence>
<dbReference type="Pfam" id="PF06750">
    <property type="entry name" value="A24_N_bact"/>
    <property type="match status" value="1"/>
</dbReference>
<keyword evidence="1" id="KW-0472">Membrane</keyword>
<comment type="caution">
    <text evidence="3">The sequence shown here is derived from an EMBL/GenBank/DDBJ whole genome shotgun (WGS) entry which is preliminary data.</text>
</comment>
<keyword evidence="1" id="KW-0812">Transmembrane</keyword>
<dbReference type="PANTHER" id="PTHR30487:SF0">
    <property type="entry name" value="PREPILIN LEADER PEPTIDASE_N-METHYLTRANSFERASE-RELATED"/>
    <property type="match status" value="1"/>
</dbReference>
<evidence type="ECO:0000313" key="3">
    <source>
        <dbReference type="EMBL" id="EOT84268.1"/>
    </source>
</evidence>
<dbReference type="STRING" id="1140003.OMY_02173"/>
<dbReference type="InterPro" id="IPR050882">
    <property type="entry name" value="Prepilin_peptidase/N-MTase"/>
</dbReference>
<dbReference type="RefSeq" id="WP_016186590.1">
    <property type="nucleotide sequence ID" value="NZ_KE136398.1"/>
</dbReference>
<evidence type="ECO:0000313" key="4">
    <source>
        <dbReference type="Proteomes" id="UP000015961"/>
    </source>
</evidence>
<accession>S0P656</accession>
<keyword evidence="1" id="KW-1133">Transmembrane helix</keyword>
<dbReference type="GO" id="GO:0005886">
    <property type="term" value="C:plasma membrane"/>
    <property type="evidence" value="ECO:0007669"/>
    <property type="project" value="TreeGrafter"/>
</dbReference>
<feature type="transmembrane region" description="Helical" evidence="1">
    <location>
        <begin position="173"/>
        <end position="198"/>
    </location>
</feature>